<dbReference type="Proteomes" id="UP000887565">
    <property type="component" value="Unplaced"/>
</dbReference>
<reference evidence="2" key="1">
    <citation type="submission" date="2022-11" db="UniProtKB">
        <authorList>
            <consortium name="WormBaseParasite"/>
        </authorList>
    </citation>
    <scope>IDENTIFICATION</scope>
</reference>
<evidence type="ECO:0000313" key="1">
    <source>
        <dbReference type="Proteomes" id="UP000887565"/>
    </source>
</evidence>
<dbReference type="AlphaFoldDB" id="A0A915JVQ3"/>
<sequence length="117" mass="12970">MVNQEKYVQHTCTISLIIEATYCLFPKSRSSFRITVFGETNLEDPGNAVKRLECGRGMDLPRCLNSSGVALTLPVPSAAVEENPDENCVAVQPIFRHRRCHPSTTYAVWQTTSSPAL</sequence>
<dbReference type="WBParaSite" id="nRc.2.0.1.t30391-RA">
    <property type="protein sequence ID" value="nRc.2.0.1.t30391-RA"/>
    <property type="gene ID" value="nRc.2.0.1.g30391"/>
</dbReference>
<accession>A0A915JVQ3</accession>
<keyword evidence="1" id="KW-1185">Reference proteome</keyword>
<protein>
    <submittedName>
        <fullName evidence="2">Uncharacterized protein</fullName>
    </submittedName>
</protein>
<evidence type="ECO:0000313" key="2">
    <source>
        <dbReference type="WBParaSite" id="nRc.2.0.1.t30391-RA"/>
    </source>
</evidence>
<name>A0A915JVQ3_ROMCU</name>
<proteinExistence type="predicted"/>
<organism evidence="1 2">
    <name type="scientific">Romanomermis culicivorax</name>
    <name type="common">Nematode worm</name>
    <dbReference type="NCBI Taxonomy" id="13658"/>
    <lineage>
        <taxon>Eukaryota</taxon>
        <taxon>Metazoa</taxon>
        <taxon>Ecdysozoa</taxon>
        <taxon>Nematoda</taxon>
        <taxon>Enoplea</taxon>
        <taxon>Dorylaimia</taxon>
        <taxon>Mermithida</taxon>
        <taxon>Mermithoidea</taxon>
        <taxon>Mermithidae</taxon>
        <taxon>Romanomermis</taxon>
    </lineage>
</organism>